<proteinExistence type="predicted"/>
<protein>
    <recommendedName>
        <fullName evidence="4">Metallo-dependent hydrolase</fullName>
    </recommendedName>
</protein>
<feature type="compositionally biased region" description="Polar residues" evidence="1">
    <location>
        <begin position="169"/>
        <end position="187"/>
    </location>
</feature>
<evidence type="ECO:0000313" key="2">
    <source>
        <dbReference type="EMBL" id="TFK30951.1"/>
    </source>
</evidence>
<dbReference type="OrthoDB" id="413993at2759"/>
<evidence type="ECO:0000256" key="1">
    <source>
        <dbReference type="SAM" id="MobiDB-lite"/>
    </source>
</evidence>
<dbReference type="AlphaFoldDB" id="A0A5C3LQE2"/>
<dbReference type="InterPro" id="IPR001130">
    <property type="entry name" value="TatD-like"/>
</dbReference>
<feature type="region of interest" description="Disordered" evidence="1">
    <location>
        <begin position="163"/>
        <end position="191"/>
    </location>
</feature>
<evidence type="ECO:0008006" key="4">
    <source>
        <dbReference type="Google" id="ProtNLM"/>
    </source>
</evidence>
<keyword evidence="3" id="KW-1185">Reference proteome</keyword>
<dbReference type="PANTHER" id="PTHR47345">
    <property type="entry name" value="CUT9-INTERACTING PROTEIN SCN1"/>
    <property type="match status" value="1"/>
</dbReference>
<dbReference type="GO" id="GO:0016788">
    <property type="term" value="F:hydrolase activity, acting on ester bonds"/>
    <property type="evidence" value="ECO:0007669"/>
    <property type="project" value="InterPro"/>
</dbReference>
<dbReference type="Gene3D" id="3.20.20.140">
    <property type="entry name" value="Metal-dependent hydrolases"/>
    <property type="match status" value="1"/>
</dbReference>
<organism evidence="2 3">
    <name type="scientific">Coprinopsis marcescibilis</name>
    <name type="common">Agaric fungus</name>
    <name type="synonym">Psathyrella marcescibilis</name>
    <dbReference type="NCBI Taxonomy" id="230819"/>
    <lineage>
        <taxon>Eukaryota</taxon>
        <taxon>Fungi</taxon>
        <taxon>Dikarya</taxon>
        <taxon>Basidiomycota</taxon>
        <taxon>Agaricomycotina</taxon>
        <taxon>Agaricomycetes</taxon>
        <taxon>Agaricomycetidae</taxon>
        <taxon>Agaricales</taxon>
        <taxon>Agaricineae</taxon>
        <taxon>Psathyrellaceae</taxon>
        <taxon>Coprinopsis</taxon>
    </lineage>
</organism>
<dbReference type="InterPro" id="IPR032466">
    <property type="entry name" value="Metal_Hydrolase"/>
</dbReference>
<name>A0A5C3LQE2_COPMA</name>
<dbReference type="InterPro" id="IPR053044">
    <property type="entry name" value="Metallo-hydrolase/TatD-type"/>
</dbReference>
<evidence type="ECO:0000313" key="3">
    <source>
        <dbReference type="Proteomes" id="UP000307440"/>
    </source>
</evidence>
<dbReference type="EMBL" id="ML210146">
    <property type="protein sequence ID" value="TFK30951.1"/>
    <property type="molecule type" value="Genomic_DNA"/>
</dbReference>
<dbReference type="Proteomes" id="UP000307440">
    <property type="component" value="Unassembled WGS sequence"/>
</dbReference>
<dbReference type="Pfam" id="PF01026">
    <property type="entry name" value="TatD_DNase"/>
    <property type="match status" value="1"/>
</dbReference>
<reference evidence="2 3" key="1">
    <citation type="journal article" date="2019" name="Nat. Ecol. Evol.">
        <title>Megaphylogeny resolves global patterns of mushroom evolution.</title>
        <authorList>
            <person name="Varga T."/>
            <person name="Krizsan K."/>
            <person name="Foldi C."/>
            <person name="Dima B."/>
            <person name="Sanchez-Garcia M."/>
            <person name="Sanchez-Ramirez S."/>
            <person name="Szollosi G.J."/>
            <person name="Szarkandi J.G."/>
            <person name="Papp V."/>
            <person name="Albert L."/>
            <person name="Andreopoulos W."/>
            <person name="Angelini C."/>
            <person name="Antonin V."/>
            <person name="Barry K.W."/>
            <person name="Bougher N.L."/>
            <person name="Buchanan P."/>
            <person name="Buyck B."/>
            <person name="Bense V."/>
            <person name="Catcheside P."/>
            <person name="Chovatia M."/>
            <person name="Cooper J."/>
            <person name="Damon W."/>
            <person name="Desjardin D."/>
            <person name="Finy P."/>
            <person name="Geml J."/>
            <person name="Haridas S."/>
            <person name="Hughes K."/>
            <person name="Justo A."/>
            <person name="Karasinski D."/>
            <person name="Kautmanova I."/>
            <person name="Kiss B."/>
            <person name="Kocsube S."/>
            <person name="Kotiranta H."/>
            <person name="LaButti K.M."/>
            <person name="Lechner B.E."/>
            <person name="Liimatainen K."/>
            <person name="Lipzen A."/>
            <person name="Lukacs Z."/>
            <person name="Mihaltcheva S."/>
            <person name="Morgado L.N."/>
            <person name="Niskanen T."/>
            <person name="Noordeloos M.E."/>
            <person name="Ohm R.A."/>
            <person name="Ortiz-Santana B."/>
            <person name="Ovrebo C."/>
            <person name="Racz N."/>
            <person name="Riley R."/>
            <person name="Savchenko A."/>
            <person name="Shiryaev A."/>
            <person name="Soop K."/>
            <person name="Spirin V."/>
            <person name="Szebenyi C."/>
            <person name="Tomsovsky M."/>
            <person name="Tulloss R.E."/>
            <person name="Uehling J."/>
            <person name="Grigoriev I.V."/>
            <person name="Vagvolgyi C."/>
            <person name="Papp T."/>
            <person name="Martin F.M."/>
            <person name="Miettinen O."/>
            <person name="Hibbett D.S."/>
            <person name="Nagy L.G."/>
        </authorList>
    </citation>
    <scope>NUCLEOTIDE SEQUENCE [LARGE SCALE GENOMIC DNA]</scope>
    <source>
        <strain evidence="2 3">CBS 121175</strain>
    </source>
</reference>
<dbReference type="SUPFAM" id="SSF51556">
    <property type="entry name" value="Metallo-dependent hydrolases"/>
    <property type="match status" value="1"/>
</dbReference>
<gene>
    <name evidence="2" type="ORF">FA15DRAFT_663031</name>
</gene>
<accession>A0A5C3LQE2</accession>
<sequence length="199" mass="22266">MTLKPEVLCHIVDVHCHPTDAPSISIGAMQSLDITICAMSSMKSDQQLVAELAMSYPEKVIPCFGYHPWFSYTIAMGAPVSKDEHYRNLFLGVKGHGTEENLEAFNKLIELLPDPTPLQSILDEVRDNLTKFPDAMVGEIGLDRVFRVPFDYFAEHRELSPRGGRPCNSDFQPPTSCTAKDTTTSPESIRKLKLRQVVE</sequence>
<dbReference type="PANTHER" id="PTHR47345:SF1">
    <property type="entry name" value="CUT9-INTERACTING PROTEIN SCN1"/>
    <property type="match status" value="1"/>
</dbReference>